<evidence type="ECO:0000313" key="1">
    <source>
        <dbReference type="EMBL" id="OMJ78436.1"/>
    </source>
</evidence>
<accession>A0A1R2BNV5</accession>
<reference evidence="1 2" key="1">
    <citation type="submission" date="2016-11" db="EMBL/GenBank/DDBJ databases">
        <title>The macronuclear genome of Stentor coeruleus: a giant cell with tiny introns.</title>
        <authorList>
            <person name="Slabodnick M."/>
            <person name="Ruby J.G."/>
            <person name="Reiff S.B."/>
            <person name="Swart E.C."/>
            <person name="Gosai S."/>
            <person name="Prabakaran S."/>
            <person name="Witkowska E."/>
            <person name="Larue G.E."/>
            <person name="Fisher S."/>
            <person name="Freeman R.M."/>
            <person name="Gunawardena J."/>
            <person name="Chu W."/>
            <person name="Stover N.A."/>
            <person name="Gregory B.D."/>
            <person name="Nowacki M."/>
            <person name="Derisi J."/>
            <person name="Roy S.W."/>
            <person name="Marshall W.F."/>
            <person name="Sood P."/>
        </authorList>
    </citation>
    <scope>NUCLEOTIDE SEQUENCE [LARGE SCALE GENOMIC DNA]</scope>
    <source>
        <strain evidence="1">WM001</strain>
    </source>
</reference>
<sequence length="126" mass="14479">MEISLDTALNEFNTSSKQIELIESIEYVHTAEMDLDEMLSLRSINAFAKRYFENELCKYKQVISVSEGMITCKVFVDGKQVSEATARSFNHARVQAAILALQDRNFDLLKTWLEMHKAHLQAYLSI</sequence>
<dbReference type="Proteomes" id="UP000187209">
    <property type="component" value="Unassembled WGS sequence"/>
</dbReference>
<dbReference type="SUPFAM" id="SSF54768">
    <property type="entry name" value="dsRNA-binding domain-like"/>
    <property type="match status" value="1"/>
</dbReference>
<organism evidence="1 2">
    <name type="scientific">Stentor coeruleus</name>
    <dbReference type="NCBI Taxonomy" id="5963"/>
    <lineage>
        <taxon>Eukaryota</taxon>
        <taxon>Sar</taxon>
        <taxon>Alveolata</taxon>
        <taxon>Ciliophora</taxon>
        <taxon>Postciliodesmatophora</taxon>
        <taxon>Heterotrichea</taxon>
        <taxon>Heterotrichida</taxon>
        <taxon>Stentoridae</taxon>
        <taxon>Stentor</taxon>
    </lineage>
</organism>
<name>A0A1R2BNV5_9CILI</name>
<proteinExistence type="predicted"/>
<dbReference type="EMBL" id="MPUH01000522">
    <property type="protein sequence ID" value="OMJ78436.1"/>
    <property type="molecule type" value="Genomic_DNA"/>
</dbReference>
<evidence type="ECO:0008006" key="3">
    <source>
        <dbReference type="Google" id="ProtNLM"/>
    </source>
</evidence>
<evidence type="ECO:0000313" key="2">
    <source>
        <dbReference type="Proteomes" id="UP000187209"/>
    </source>
</evidence>
<dbReference type="AlphaFoldDB" id="A0A1R2BNV5"/>
<keyword evidence="2" id="KW-1185">Reference proteome</keyword>
<protein>
    <recommendedName>
        <fullName evidence="3">DRBM domain-containing protein</fullName>
    </recommendedName>
</protein>
<comment type="caution">
    <text evidence="1">The sequence shown here is derived from an EMBL/GenBank/DDBJ whole genome shotgun (WGS) entry which is preliminary data.</text>
</comment>
<gene>
    <name evidence="1" type="ORF">SteCoe_21761</name>
</gene>
<dbReference type="OrthoDB" id="323152at2759"/>